<sequence>MISRLFSRGPDTRIFFATDIHGSETCWKKFLNSGKHYEAKVIVLGGDMTGKALVPIVEAGKGNWHATLLENRRDFTTEDEVKEFEDSVRRRGYYPFRTTPDEMAELESDEKLRDKYFHEEMLGTVERWMRMAEEKLAGTGIECYVSPGNDDQFEVDEIIANARGVHLAEGRVVEFGNFQMVSTGWANRTPWDTYREEDEPDLKKRLDEMTSQVTAPPEQTVYNFHCPPHQSGLDDAPEITADMRPKDAGRSTMPVGSTAVREAIEEGQPALALHGHIHEARGNTRIGRTLCINPGSSYEQGQLLGAVVDLDGGKKVKRFVLTSG</sequence>
<dbReference type="InterPro" id="IPR029052">
    <property type="entry name" value="Metallo-depent_PP-like"/>
</dbReference>
<evidence type="ECO:0000313" key="2">
    <source>
        <dbReference type="Proteomes" id="UP000501452"/>
    </source>
</evidence>
<evidence type="ECO:0000313" key="1">
    <source>
        <dbReference type="EMBL" id="QIN82253.1"/>
    </source>
</evidence>
<gene>
    <name evidence="1" type="ORF">GBA63_06015</name>
</gene>
<dbReference type="KEGG" id="rub:GBA63_06015"/>
<proteinExistence type="predicted"/>
<dbReference type="EMBL" id="CP045119">
    <property type="protein sequence ID" value="QIN82253.1"/>
    <property type="molecule type" value="Genomic_DNA"/>
</dbReference>
<accession>A0A6G8Q729</accession>
<dbReference type="RefSeq" id="WP_166174421.1">
    <property type="nucleotide sequence ID" value="NZ_CP045119.1"/>
</dbReference>
<dbReference type="AlphaFoldDB" id="A0A6G8Q729"/>
<dbReference type="Gene3D" id="3.60.21.10">
    <property type="match status" value="1"/>
</dbReference>
<dbReference type="PANTHER" id="PTHR37523">
    <property type="entry name" value="METALLOPHOSPHOESTERASE"/>
    <property type="match status" value="1"/>
</dbReference>
<organism evidence="1 2">
    <name type="scientific">Rubrobacter tropicus</name>
    <dbReference type="NCBI Taxonomy" id="2653851"/>
    <lineage>
        <taxon>Bacteria</taxon>
        <taxon>Bacillati</taxon>
        <taxon>Actinomycetota</taxon>
        <taxon>Rubrobacteria</taxon>
        <taxon>Rubrobacterales</taxon>
        <taxon>Rubrobacteraceae</taxon>
        <taxon>Rubrobacter</taxon>
    </lineage>
</organism>
<name>A0A6G8Q729_9ACTN</name>
<keyword evidence="2" id="KW-1185">Reference proteome</keyword>
<dbReference type="Proteomes" id="UP000501452">
    <property type="component" value="Chromosome"/>
</dbReference>
<protein>
    <submittedName>
        <fullName evidence="1">Metallophosphoesterase</fullName>
    </submittedName>
</protein>
<dbReference type="SUPFAM" id="SSF56300">
    <property type="entry name" value="Metallo-dependent phosphatases"/>
    <property type="match status" value="1"/>
</dbReference>
<dbReference type="PANTHER" id="PTHR37523:SF1">
    <property type="entry name" value="CALCINEURIN-LIKE PHOSPHOESTERASE DOMAIN-CONTAINING PROTEIN"/>
    <property type="match status" value="1"/>
</dbReference>
<reference evidence="1 2" key="1">
    <citation type="submission" date="2019-10" db="EMBL/GenBank/DDBJ databases">
        <title>Rubrobacter sp nov SCSIO 52090 isolated from a deep-sea sediment in the South China Sea.</title>
        <authorList>
            <person name="Chen R.W."/>
        </authorList>
    </citation>
    <scope>NUCLEOTIDE SEQUENCE [LARGE SCALE GENOMIC DNA]</scope>
    <source>
        <strain evidence="1 2">SCSIO 52909</strain>
    </source>
</reference>